<gene>
    <name evidence="4" type="ORF">DI579_03755</name>
</gene>
<dbReference type="InterPro" id="IPR007969">
    <property type="entry name" value="DUF732"/>
</dbReference>
<evidence type="ECO:0000313" key="4">
    <source>
        <dbReference type="EMBL" id="PZP89027.1"/>
    </source>
</evidence>
<reference evidence="4 5" key="1">
    <citation type="submission" date="2017-08" db="EMBL/GenBank/DDBJ databases">
        <title>Infants hospitalized years apart are colonized by the same room-sourced microbial strains.</title>
        <authorList>
            <person name="Brooks B."/>
            <person name="Olm M.R."/>
            <person name="Firek B.A."/>
            <person name="Baker R."/>
            <person name="Thomas B.C."/>
            <person name="Morowitz M.J."/>
            <person name="Banfield J.F."/>
        </authorList>
    </citation>
    <scope>NUCLEOTIDE SEQUENCE [LARGE SCALE GENOMIC DNA]</scope>
    <source>
        <strain evidence="4">S2_006_000_R1_57</strain>
    </source>
</reference>
<sequence length="159" mass="16584">MRESNRRPQYRLAALSMAVLIACSGLTACGKSDVDGTGGDSATETSTTSASPRSSDGANPAQPSELSEDYPGPSTVMRTAQDDEYLQDLKNQGITVDGVEDSLIGTGKSLCQGKAETGRVDPVLARAVAGQLAQQGKASQDTKQTSTILTNTAVKHYCQ</sequence>
<keyword evidence="2" id="KW-0732">Signal</keyword>
<dbReference type="EMBL" id="QFOZ01000004">
    <property type="protein sequence ID" value="PZP89027.1"/>
    <property type="molecule type" value="Genomic_DNA"/>
</dbReference>
<dbReference type="Pfam" id="PF05305">
    <property type="entry name" value="DUF732"/>
    <property type="match status" value="1"/>
</dbReference>
<name>A0A2W5IDH9_9ACTN</name>
<feature type="signal peptide" evidence="2">
    <location>
        <begin position="1"/>
        <end position="28"/>
    </location>
</feature>
<proteinExistence type="predicted"/>
<feature type="domain" description="DUF732" evidence="3">
    <location>
        <begin position="81"/>
        <end position="158"/>
    </location>
</feature>
<feature type="compositionally biased region" description="Low complexity" evidence="1">
    <location>
        <begin position="40"/>
        <end position="57"/>
    </location>
</feature>
<feature type="chain" id="PRO_5038368980" description="DUF732 domain-containing protein" evidence="2">
    <location>
        <begin position="29"/>
        <end position="159"/>
    </location>
</feature>
<comment type="caution">
    <text evidence="4">The sequence shown here is derived from an EMBL/GenBank/DDBJ whole genome shotgun (WGS) entry which is preliminary data.</text>
</comment>
<feature type="region of interest" description="Disordered" evidence="1">
    <location>
        <begin position="32"/>
        <end position="83"/>
    </location>
</feature>
<dbReference type="PROSITE" id="PS51257">
    <property type="entry name" value="PROKAR_LIPOPROTEIN"/>
    <property type="match status" value="1"/>
</dbReference>
<evidence type="ECO:0000313" key="5">
    <source>
        <dbReference type="Proteomes" id="UP000248606"/>
    </source>
</evidence>
<organism evidence="4 5">
    <name type="scientific">Lawsonella clevelandensis</name>
    <dbReference type="NCBI Taxonomy" id="1528099"/>
    <lineage>
        <taxon>Bacteria</taxon>
        <taxon>Bacillati</taxon>
        <taxon>Actinomycetota</taxon>
        <taxon>Actinomycetes</taxon>
        <taxon>Mycobacteriales</taxon>
        <taxon>Lawsonellaceae</taxon>
        <taxon>Lawsonella</taxon>
    </lineage>
</organism>
<protein>
    <recommendedName>
        <fullName evidence="3">DUF732 domain-containing protein</fullName>
    </recommendedName>
</protein>
<accession>A0A2W5IDH9</accession>
<evidence type="ECO:0000256" key="2">
    <source>
        <dbReference type="SAM" id="SignalP"/>
    </source>
</evidence>
<evidence type="ECO:0000259" key="3">
    <source>
        <dbReference type="Pfam" id="PF05305"/>
    </source>
</evidence>
<evidence type="ECO:0000256" key="1">
    <source>
        <dbReference type="SAM" id="MobiDB-lite"/>
    </source>
</evidence>
<dbReference type="RefSeq" id="WP_303678720.1">
    <property type="nucleotide sequence ID" value="NZ_CAKZIO010000008.1"/>
</dbReference>
<dbReference type="AlphaFoldDB" id="A0A2W5IDH9"/>
<dbReference type="Proteomes" id="UP000248606">
    <property type="component" value="Unassembled WGS sequence"/>
</dbReference>